<accession>A0A371DXB9</accession>
<feature type="region of interest" description="Disordered" evidence="1">
    <location>
        <begin position="322"/>
        <end position="380"/>
    </location>
</feature>
<feature type="compositionally biased region" description="Gly residues" evidence="1">
    <location>
        <begin position="334"/>
        <end position="348"/>
    </location>
</feature>
<evidence type="ECO:0000259" key="2">
    <source>
        <dbReference type="Pfam" id="PF13391"/>
    </source>
</evidence>
<dbReference type="OrthoDB" id="2793280at2759"/>
<evidence type="ECO:0000313" key="3">
    <source>
        <dbReference type="EMBL" id="RDX57193.1"/>
    </source>
</evidence>
<organism evidence="3 4">
    <name type="scientific">Lentinus brumalis</name>
    <dbReference type="NCBI Taxonomy" id="2498619"/>
    <lineage>
        <taxon>Eukaryota</taxon>
        <taxon>Fungi</taxon>
        <taxon>Dikarya</taxon>
        <taxon>Basidiomycota</taxon>
        <taxon>Agaricomycotina</taxon>
        <taxon>Agaricomycetes</taxon>
        <taxon>Polyporales</taxon>
        <taxon>Polyporaceae</taxon>
        <taxon>Lentinus</taxon>
    </lineage>
</organism>
<dbReference type="EMBL" id="KZ857379">
    <property type="protein sequence ID" value="RDX57193.1"/>
    <property type="molecule type" value="Genomic_DNA"/>
</dbReference>
<dbReference type="Pfam" id="PF13391">
    <property type="entry name" value="HNH_2"/>
    <property type="match status" value="1"/>
</dbReference>
<gene>
    <name evidence="3" type="ORF">OH76DRAFT_1394976</name>
</gene>
<dbReference type="Proteomes" id="UP000256964">
    <property type="component" value="Unassembled WGS sequence"/>
</dbReference>
<name>A0A371DXB9_9APHY</name>
<evidence type="ECO:0000256" key="1">
    <source>
        <dbReference type="SAM" id="MobiDB-lite"/>
    </source>
</evidence>
<reference evidence="3 4" key="1">
    <citation type="journal article" date="2018" name="Biotechnol. Biofuels">
        <title>Integrative visual omics of the white-rot fungus Polyporus brumalis exposes the biotechnological potential of its oxidative enzymes for delignifying raw plant biomass.</title>
        <authorList>
            <person name="Miyauchi S."/>
            <person name="Rancon A."/>
            <person name="Drula E."/>
            <person name="Hage H."/>
            <person name="Chaduli D."/>
            <person name="Favel A."/>
            <person name="Grisel S."/>
            <person name="Henrissat B."/>
            <person name="Herpoel-Gimbert I."/>
            <person name="Ruiz-Duenas F.J."/>
            <person name="Chevret D."/>
            <person name="Hainaut M."/>
            <person name="Lin J."/>
            <person name="Wang M."/>
            <person name="Pangilinan J."/>
            <person name="Lipzen A."/>
            <person name="Lesage-Meessen L."/>
            <person name="Navarro D."/>
            <person name="Riley R."/>
            <person name="Grigoriev I.V."/>
            <person name="Zhou S."/>
            <person name="Raouche S."/>
            <person name="Rosso M.N."/>
        </authorList>
    </citation>
    <scope>NUCLEOTIDE SEQUENCE [LARGE SCALE GENOMIC DNA]</scope>
    <source>
        <strain evidence="3 4">BRFM 1820</strain>
    </source>
</reference>
<keyword evidence="4" id="KW-1185">Reference proteome</keyword>
<dbReference type="InterPro" id="IPR003615">
    <property type="entry name" value="HNH_nuc"/>
</dbReference>
<dbReference type="AlphaFoldDB" id="A0A371DXB9"/>
<evidence type="ECO:0000313" key="4">
    <source>
        <dbReference type="Proteomes" id="UP000256964"/>
    </source>
</evidence>
<protein>
    <recommendedName>
        <fullName evidence="2">HNH nuclease domain-containing protein</fullName>
    </recommendedName>
</protein>
<feature type="domain" description="HNH nuclease" evidence="2">
    <location>
        <begin position="176"/>
        <end position="251"/>
    </location>
</feature>
<proteinExistence type="predicted"/>
<sequence>MANLPHRQILQSVKKKAVECEVPRLVRVDHPFRNKPLLQIFVRRCPLPGGSLSEHPCIPRTAILDACEVLTRKKGKLASDREGRELVLSDLINGAGRYYYIVEDDYQIDYPVFRSIHEWVPPSREEVPDRWFTKLYPRLRPSANDYNEIVPPWFVLNEVSSESAIVAEVKEMDKRCLLSAHGAPLEAAHVFPAADVTATWYNTRDVTSQLYEAQPLPLRLRSSNLKIHDVRNLITLRTDICRRWDEHAFMFIPVDGCYIAYYIAHLPEDQAREFHCTQLNTPDRADGYLFYIRFALTIFFTNASGPEDFAAHPEASEALKLPTTGEESEAPKSTGGGPSESGQGGGPVGDPWGTRGGPPHRLSGCSETGKFGRRTSCTHG</sequence>